<dbReference type="SUPFAM" id="SSF47413">
    <property type="entry name" value="lambda repressor-like DNA-binding domains"/>
    <property type="match status" value="1"/>
</dbReference>
<dbReference type="Pfam" id="PF13560">
    <property type="entry name" value="HTH_31"/>
    <property type="match status" value="1"/>
</dbReference>
<dbReference type="Gene3D" id="3.30.450.180">
    <property type="match status" value="1"/>
</dbReference>
<feature type="domain" description="HTH cro/C1-type" evidence="1">
    <location>
        <begin position="88"/>
        <end position="160"/>
    </location>
</feature>
<evidence type="ECO:0000313" key="2">
    <source>
        <dbReference type="EMBL" id="KWV48501.1"/>
    </source>
</evidence>
<dbReference type="Gene3D" id="1.10.260.40">
    <property type="entry name" value="lambda repressor-like DNA-binding domains"/>
    <property type="match status" value="1"/>
</dbReference>
<keyword evidence="3" id="KW-1185">Reference proteome</keyword>
<dbReference type="CDD" id="cd00093">
    <property type="entry name" value="HTH_XRE"/>
    <property type="match status" value="1"/>
</dbReference>
<dbReference type="EMBL" id="LNCU01000107">
    <property type="protein sequence ID" value="KWV48501.1"/>
    <property type="molecule type" value="Genomic_DNA"/>
</dbReference>
<dbReference type="PANTHER" id="PTHR35010">
    <property type="entry name" value="BLL4672 PROTEIN-RELATED"/>
    <property type="match status" value="1"/>
</dbReference>
<reference evidence="2 3" key="1">
    <citation type="submission" date="2015-11" db="EMBL/GenBank/DDBJ databases">
        <title>Draft Genome Sequence of the Strain BR 10303 (Bradyrhizobium sp.) isolated from nodules of Centrolobium paraense.</title>
        <authorList>
            <person name="Zelli J.E."/>
            <person name="Simoes-Araujo J.L."/>
            <person name="Barauna A.C."/>
            <person name="Silva K."/>
        </authorList>
    </citation>
    <scope>NUCLEOTIDE SEQUENCE [LARGE SCALE GENOMIC DNA]</scope>
    <source>
        <strain evidence="2 3">BR 10303</strain>
    </source>
</reference>
<protein>
    <recommendedName>
        <fullName evidence="1">HTH cro/C1-type domain-containing protein</fullName>
    </recommendedName>
</protein>
<comment type="caution">
    <text evidence="2">The sequence shown here is derived from an EMBL/GenBank/DDBJ whole genome shotgun (WGS) entry which is preliminary data.</text>
</comment>
<gene>
    <name evidence="2" type="ORF">AS156_18700</name>
</gene>
<accession>A0A120FJ42</accession>
<proteinExistence type="predicted"/>
<dbReference type="AlphaFoldDB" id="A0A120FJ42"/>
<dbReference type="InterPro" id="IPR010982">
    <property type="entry name" value="Lambda_DNA-bd_dom_sf"/>
</dbReference>
<name>A0A120FJ42_9BRAD</name>
<dbReference type="InterPro" id="IPR041413">
    <property type="entry name" value="MLTR_LBD"/>
</dbReference>
<dbReference type="InterPro" id="IPR001387">
    <property type="entry name" value="Cro/C1-type_HTH"/>
</dbReference>
<sequence>MGPDLESATKVGRFKVDSAPCYAIVRVALATTSNDMRLSGAVIRLLYYRNNQGRIFCQRMRHLTKTSADSDATVRNELSERQKQLGEFLRYMREHVSPEEIGLSRSARRRTPGLRREEVAEIIGVSTDWYAWLEQGRDVHPSEQVVNRLGQAFRLSVDQITYLGRLARPRSKSFEETSVPARLIELINSFPFQPAYIRNLRWDILASNAAHSKVFDHCHNSTSELPNMLRLFFTDPRFREVTLNWDEIAQEVVAKFRADWSWNPEDEGSVELVRELEAKSPEFSKWWTQYSTKEKLTYPLELQHPVGGRISLDRVTMHPEGELRQSVVVYLPAGAASMKTIIALCK</sequence>
<dbReference type="Proteomes" id="UP000057737">
    <property type="component" value="Unassembled WGS sequence"/>
</dbReference>
<dbReference type="SMART" id="SM00530">
    <property type="entry name" value="HTH_XRE"/>
    <property type="match status" value="1"/>
</dbReference>
<evidence type="ECO:0000259" key="1">
    <source>
        <dbReference type="SMART" id="SM00530"/>
    </source>
</evidence>
<dbReference type="Pfam" id="PF17765">
    <property type="entry name" value="MLTR_LBD"/>
    <property type="match status" value="1"/>
</dbReference>
<organism evidence="2 3">
    <name type="scientific">Bradyrhizobium macuxiense</name>
    <dbReference type="NCBI Taxonomy" id="1755647"/>
    <lineage>
        <taxon>Bacteria</taxon>
        <taxon>Pseudomonadati</taxon>
        <taxon>Pseudomonadota</taxon>
        <taxon>Alphaproteobacteria</taxon>
        <taxon>Hyphomicrobiales</taxon>
        <taxon>Nitrobacteraceae</taxon>
        <taxon>Bradyrhizobium</taxon>
    </lineage>
</organism>
<evidence type="ECO:0000313" key="3">
    <source>
        <dbReference type="Proteomes" id="UP000057737"/>
    </source>
</evidence>
<dbReference type="GO" id="GO:0003677">
    <property type="term" value="F:DNA binding"/>
    <property type="evidence" value="ECO:0007669"/>
    <property type="project" value="InterPro"/>
</dbReference>